<sequence>MFRSRAMMYLVLFALHLFIGLSVIGDLGLSPVAQLPFWALLILSFVLVPLGFRSRDMNSRLLAWAALIAMGVFSSLAVFSLLRGLVVALASLVGHPLDAAWRVGSAWVVLGLVLLVALRSVYNARRTAKVKEVDAVLPTLPAGLDGLRIVQLSDLHIGPTIKAGYLQRIVERVNGLDADLVAITGDLVDGKVAELRQEFLPLQQLKARLGTYAITGNHEYYSGAEAWVRTWREQGLTVLLDEHRVLQHQGTPFVLAGITDYSAPLYVPSHRSDAATAFANAPQGLFRLLLAHQPRSAPKAAAAGADLQLSGHTHGGQFWPWMHFVRLQQPWVAGIHRLDRLTVYISRGTGYWGPPLRFGAPSEITLIRLRRG</sequence>
<dbReference type="GO" id="GO:0008758">
    <property type="term" value="F:UDP-2,3-diacylglucosamine hydrolase activity"/>
    <property type="evidence" value="ECO:0007669"/>
    <property type="project" value="TreeGrafter"/>
</dbReference>
<dbReference type="GO" id="GO:0009245">
    <property type="term" value="P:lipid A biosynthetic process"/>
    <property type="evidence" value="ECO:0007669"/>
    <property type="project" value="TreeGrafter"/>
</dbReference>
<proteinExistence type="predicted"/>
<evidence type="ECO:0000313" key="6">
    <source>
        <dbReference type="Proteomes" id="UP000250579"/>
    </source>
</evidence>
<gene>
    <name evidence="5" type="ORF">CE139_04825</name>
</gene>
<organism evidence="5 6">
    <name type="scientific">Pseudomonas oryzihabitans</name>
    <dbReference type="NCBI Taxonomy" id="47885"/>
    <lineage>
        <taxon>Bacteria</taxon>
        <taxon>Pseudomonadati</taxon>
        <taxon>Pseudomonadota</taxon>
        <taxon>Gammaproteobacteria</taxon>
        <taxon>Pseudomonadales</taxon>
        <taxon>Pseudomonadaceae</taxon>
        <taxon>Pseudomonas</taxon>
    </lineage>
</organism>
<dbReference type="GO" id="GO:0016020">
    <property type="term" value="C:membrane"/>
    <property type="evidence" value="ECO:0007669"/>
    <property type="project" value="GOC"/>
</dbReference>
<keyword evidence="2" id="KW-0378">Hydrolase</keyword>
<keyword evidence="3" id="KW-1133">Transmembrane helix</keyword>
<evidence type="ECO:0000313" key="5">
    <source>
        <dbReference type="EMBL" id="AXA65152.1"/>
    </source>
</evidence>
<dbReference type="InterPro" id="IPR051158">
    <property type="entry name" value="Metallophosphoesterase_sf"/>
</dbReference>
<feature type="domain" description="Calcineurin-like phosphoesterase" evidence="4">
    <location>
        <begin position="147"/>
        <end position="315"/>
    </location>
</feature>
<evidence type="ECO:0000256" key="2">
    <source>
        <dbReference type="ARBA" id="ARBA00022801"/>
    </source>
</evidence>
<dbReference type="Proteomes" id="UP000250579">
    <property type="component" value="Chromosome"/>
</dbReference>
<feature type="transmembrane region" description="Helical" evidence="3">
    <location>
        <begin position="35"/>
        <end position="52"/>
    </location>
</feature>
<dbReference type="EMBL" id="CP022198">
    <property type="protein sequence ID" value="AXA65152.1"/>
    <property type="molecule type" value="Genomic_DNA"/>
</dbReference>
<accession>A0A2Z5A538</accession>
<keyword evidence="3" id="KW-0812">Transmembrane</keyword>
<dbReference type="AlphaFoldDB" id="A0A2Z5A538"/>
<dbReference type="PANTHER" id="PTHR31302:SF31">
    <property type="entry name" value="PHOSPHODIESTERASE YAEI"/>
    <property type="match status" value="1"/>
</dbReference>
<protein>
    <submittedName>
        <fullName evidence="5">Serine/threonine protein phosphatase</fullName>
    </submittedName>
</protein>
<reference evidence="5 6" key="1">
    <citation type="submission" date="2017-06" db="EMBL/GenBank/DDBJ databases">
        <title>Evolution towards high GC content and high-temperature stress adaptation in endophytic Pseudomonas oryzihabitans impacted its plant-growth promoting traits.</title>
        <authorList>
            <person name="Nascimento F.X."/>
        </authorList>
    </citation>
    <scope>NUCLEOTIDE SEQUENCE [LARGE SCALE GENOMIC DNA]</scope>
    <source>
        <strain evidence="5 6">MS8</strain>
    </source>
</reference>
<dbReference type="GO" id="GO:0046872">
    <property type="term" value="F:metal ion binding"/>
    <property type="evidence" value="ECO:0007669"/>
    <property type="project" value="UniProtKB-KW"/>
</dbReference>
<dbReference type="InterPro" id="IPR004843">
    <property type="entry name" value="Calcineurin-like_PHP"/>
</dbReference>
<feature type="transmembrane region" description="Helical" evidence="3">
    <location>
        <begin position="99"/>
        <end position="122"/>
    </location>
</feature>
<name>A0A2Z5A538_9PSED</name>
<keyword evidence="1" id="KW-0479">Metal-binding</keyword>
<dbReference type="PANTHER" id="PTHR31302">
    <property type="entry name" value="TRANSMEMBRANE PROTEIN WITH METALLOPHOSPHOESTERASE DOMAIN-RELATED"/>
    <property type="match status" value="1"/>
</dbReference>
<dbReference type="CDD" id="cd07385">
    <property type="entry name" value="MPP_YkuE_C"/>
    <property type="match status" value="1"/>
</dbReference>
<dbReference type="STRING" id="47885.APT59_02615"/>
<evidence type="ECO:0000256" key="1">
    <source>
        <dbReference type="ARBA" id="ARBA00022723"/>
    </source>
</evidence>
<dbReference type="SUPFAM" id="SSF56300">
    <property type="entry name" value="Metallo-dependent phosphatases"/>
    <property type="match status" value="1"/>
</dbReference>
<dbReference type="Pfam" id="PF00149">
    <property type="entry name" value="Metallophos"/>
    <property type="match status" value="1"/>
</dbReference>
<feature type="transmembrane region" description="Helical" evidence="3">
    <location>
        <begin position="64"/>
        <end position="93"/>
    </location>
</feature>
<dbReference type="Gene3D" id="3.60.21.10">
    <property type="match status" value="1"/>
</dbReference>
<dbReference type="InterPro" id="IPR029052">
    <property type="entry name" value="Metallo-depent_PP-like"/>
</dbReference>
<evidence type="ECO:0000256" key="3">
    <source>
        <dbReference type="SAM" id="Phobius"/>
    </source>
</evidence>
<dbReference type="RefSeq" id="WP_208693769.1">
    <property type="nucleotide sequence ID" value="NZ_CP022198.1"/>
</dbReference>
<evidence type="ECO:0000259" key="4">
    <source>
        <dbReference type="Pfam" id="PF00149"/>
    </source>
</evidence>
<keyword evidence="3" id="KW-0472">Membrane</keyword>